<sequence>MTTSFGRVFLLWGAGLGAAAQYAKVSVIFDQLPDLYPDAGAWLGWAVSLVGLVGIIFGVAAGLLVARLRYKRALIWALWLGAGISALQGLGLPLWGFLTLRAIEGLSHLGLVVAAPTLIAQLSAPQHRGFTLTLWGTFFGVAFAVLTWGGLPMVAAYGVTSLFWAHGVYMAVFAVVLTFSLQVLPESTPITRFSLRQLIKDHGAIYRSPRVAAAGMGWLFYTFCFVSVLTVMPPFLAPDYRAIVMGAMPLASIVSSMTLGVYLLRSMSAVSVVVLGFGSSFAVMGWLWVSPGHAWACLALAATLGLIQGASFAAVPQLNDTAATQAQANGAMAQMGNLGNTLGTPVIVAGLLWLGYAALPIFVGTALALGLCTHLVLARLRNT</sequence>
<feature type="transmembrane region" description="Helical" evidence="4">
    <location>
        <begin position="102"/>
        <end position="120"/>
    </location>
</feature>
<feature type="transmembrane region" description="Helical" evidence="4">
    <location>
        <begin position="163"/>
        <end position="184"/>
    </location>
</feature>
<protein>
    <recommendedName>
        <fullName evidence="7">Major facilitator superfamily (MFS) profile domain-containing protein</fullName>
    </recommendedName>
</protein>
<keyword evidence="6" id="KW-1185">Reference proteome</keyword>
<dbReference type="Proteomes" id="UP000244880">
    <property type="component" value="Unassembled WGS sequence"/>
</dbReference>
<evidence type="ECO:0000313" key="6">
    <source>
        <dbReference type="Proteomes" id="UP000244880"/>
    </source>
</evidence>
<dbReference type="Gene3D" id="1.20.1250.20">
    <property type="entry name" value="MFS general substrate transporter like domains"/>
    <property type="match status" value="1"/>
</dbReference>
<feature type="transmembrane region" description="Helical" evidence="4">
    <location>
        <begin position="44"/>
        <end position="66"/>
    </location>
</feature>
<evidence type="ECO:0000256" key="1">
    <source>
        <dbReference type="ARBA" id="ARBA00022692"/>
    </source>
</evidence>
<feature type="transmembrane region" description="Helical" evidence="4">
    <location>
        <begin position="336"/>
        <end position="355"/>
    </location>
</feature>
<dbReference type="Pfam" id="PF07690">
    <property type="entry name" value="MFS_1"/>
    <property type="match status" value="1"/>
</dbReference>
<keyword evidence="2 4" id="KW-1133">Transmembrane helix</keyword>
<gene>
    <name evidence="5" type="ORF">ASD8599_01663</name>
</gene>
<dbReference type="RefSeq" id="WP_108828064.1">
    <property type="nucleotide sequence ID" value="NZ_OMOR01000001.1"/>
</dbReference>
<dbReference type="AlphaFoldDB" id="A0A2R8BD45"/>
<dbReference type="InterPro" id="IPR011701">
    <property type="entry name" value="MFS"/>
</dbReference>
<accession>A0A2R8BD45</accession>
<keyword evidence="1 4" id="KW-0812">Transmembrane</keyword>
<evidence type="ECO:0000256" key="4">
    <source>
        <dbReference type="SAM" id="Phobius"/>
    </source>
</evidence>
<evidence type="ECO:0000256" key="3">
    <source>
        <dbReference type="ARBA" id="ARBA00023136"/>
    </source>
</evidence>
<dbReference type="InterPro" id="IPR036259">
    <property type="entry name" value="MFS_trans_sf"/>
</dbReference>
<proteinExistence type="predicted"/>
<name>A0A2R8BD45_9RHOB</name>
<organism evidence="5 6">
    <name type="scientific">Ascidiaceihabitans donghaensis</name>
    <dbReference type="NCBI Taxonomy" id="1510460"/>
    <lineage>
        <taxon>Bacteria</taxon>
        <taxon>Pseudomonadati</taxon>
        <taxon>Pseudomonadota</taxon>
        <taxon>Alphaproteobacteria</taxon>
        <taxon>Rhodobacterales</taxon>
        <taxon>Paracoccaceae</taxon>
        <taxon>Ascidiaceihabitans</taxon>
    </lineage>
</organism>
<dbReference type="EMBL" id="OMOR01000001">
    <property type="protein sequence ID" value="SPH20922.1"/>
    <property type="molecule type" value="Genomic_DNA"/>
</dbReference>
<feature type="transmembrane region" description="Helical" evidence="4">
    <location>
        <begin position="132"/>
        <end position="151"/>
    </location>
</feature>
<feature type="transmembrane region" description="Helical" evidence="4">
    <location>
        <begin position="242"/>
        <end position="264"/>
    </location>
</feature>
<feature type="transmembrane region" description="Helical" evidence="4">
    <location>
        <begin position="73"/>
        <end position="96"/>
    </location>
</feature>
<evidence type="ECO:0000313" key="5">
    <source>
        <dbReference type="EMBL" id="SPH20922.1"/>
    </source>
</evidence>
<dbReference type="GO" id="GO:0022857">
    <property type="term" value="F:transmembrane transporter activity"/>
    <property type="evidence" value="ECO:0007669"/>
    <property type="project" value="InterPro"/>
</dbReference>
<feature type="transmembrane region" description="Helical" evidence="4">
    <location>
        <begin position="218"/>
        <end position="236"/>
    </location>
</feature>
<feature type="transmembrane region" description="Helical" evidence="4">
    <location>
        <begin position="293"/>
        <end position="315"/>
    </location>
</feature>
<dbReference type="OrthoDB" id="6095882at2"/>
<evidence type="ECO:0000256" key="2">
    <source>
        <dbReference type="ARBA" id="ARBA00022989"/>
    </source>
</evidence>
<feature type="transmembrane region" description="Helical" evidence="4">
    <location>
        <begin position="361"/>
        <end position="380"/>
    </location>
</feature>
<keyword evidence="3 4" id="KW-0472">Membrane</keyword>
<dbReference type="SUPFAM" id="SSF103473">
    <property type="entry name" value="MFS general substrate transporter"/>
    <property type="match status" value="1"/>
</dbReference>
<feature type="transmembrane region" description="Helical" evidence="4">
    <location>
        <begin position="269"/>
        <end position="287"/>
    </location>
</feature>
<evidence type="ECO:0008006" key="7">
    <source>
        <dbReference type="Google" id="ProtNLM"/>
    </source>
</evidence>
<reference evidence="5 6" key="1">
    <citation type="submission" date="2018-03" db="EMBL/GenBank/DDBJ databases">
        <authorList>
            <person name="Keele B.F."/>
        </authorList>
    </citation>
    <scope>NUCLEOTIDE SEQUENCE [LARGE SCALE GENOMIC DNA]</scope>
    <source>
        <strain evidence="5 6">CECT 8599</strain>
    </source>
</reference>